<keyword evidence="1" id="KW-0472">Membrane</keyword>
<dbReference type="PANTHER" id="PTHR38450">
    <property type="entry name" value="STAGE V SPORULATION PROTEIN AC-RELATED"/>
    <property type="match status" value="1"/>
</dbReference>
<organism evidence="2 3">
    <name type="scientific">Ruminococcus flavefaciens</name>
    <dbReference type="NCBI Taxonomy" id="1265"/>
    <lineage>
        <taxon>Bacteria</taxon>
        <taxon>Bacillati</taxon>
        <taxon>Bacillota</taxon>
        <taxon>Clostridia</taxon>
        <taxon>Eubacteriales</taxon>
        <taxon>Oscillospiraceae</taxon>
        <taxon>Ruminococcus</taxon>
    </lineage>
</organism>
<dbReference type="AlphaFoldDB" id="A0A1K1P1W6"/>
<evidence type="ECO:0000313" key="3">
    <source>
        <dbReference type="Proteomes" id="UP000183461"/>
    </source>
</evidence>
<gene>
    <name evidence="2" type="ORF">SAMN02910280_2365</name>
</gene>
<reference evidence="2 3" key="1">
    <citation type="submission" date="2016-11" db="EMBL/GenBank/DDBJ databases">
        <authorList>
            <person name="Jaros S."/>
            <person name="Januszkiewicz K."/>
            <person name="Wedrychowicz H."/>
        </authorList>
    </citation>
    <scope>NUCLEOTIDE SEQUENCE [LARGE SCALE GENOMIC DNA]</scope>
    <source>
        <strain evidence="2 3">YL228</strain>
    </source>
</reference>
<protein>
    <submittedName>
        <fullName evidence="2">Stage V sporulation protein AC</fullName>
    </submittedName>
</protein>
<keyword evidence="1" id="KW-1133">Transmembrane helix</keyword>
<feature type="transmembrane region" description="Helical" evidence="1">
    <location>
        <begin position="119"/>
        <end position="144"/>
    </location>
</feature>
<dbReference type="RefSeq" id="WP_072300617.1">
    <property type="nucleotide sequence ID" value="NZ_FPIP01000006.1"/>
</dbReference>
<feature type="transmembrane region" description="Helical" evidence="1">
    <location>
        <begin position="21"/>
        <end position="46"/>
    </location>
</feature>
<dbReference type="InterPro" id="IPR005562">
    <property type="entry name" value="SpoVA"/>
</dbReference>
<feature type="transmembrane region" description="Helical" evidence="1">
    <location>
        <begin position="58"/>
        <end position="77"/>
    </location>
</feature>
<proteinExistence type="predicted"/>
<sequence length="145" mass="15168">MKITPELYGDMTRQASPKSNYKVNITTAFLVGGAICAFGQIILSLLEGYGLDRTEAGTWTSIILVGLSAVCTGFGWYSKLAKHAGAGTLVPITGFSNAISSSAIEARSEGLVLGVGAKIFTIAGPVILFGCSAATIYGLIYYFLK</sequence>
<name>A0A1K1P1W6_RUMFL</name>
<dbReference type="Pfam" id="PF03862">
    <property type="entry name" value="SpoVAC_SpoVAEB"/>
    <property type="match status" value="1"/>
</dbReference>
<evidence type="ECO:0000256" key="1">
    <source>
        <dbReference type="SAM" id="Phobius"/>
    </source>
</evidence>
<dbReference type="PANTHER" id="PTHR38450:SF1">
    <property type="entry name" value="STAGE V SPORULATION PROTEIN AC"/>
    <property type="match status" value="1"/>
</dbReference>
<accession>A0A1K1P1W6</accession>
<feature type="transmembrane region" description="Helical" evidence="1">
    <location>
        <begin position="84"/>
        <end position="104"/>
    </location>
</feature>
<dbReference type="EMBL" id="FPIP01000006">
    <property type="protein sequence ID" value="SFW40654.1"/>
    <property type="molecule type" value="Genomic_DNA"/>
</dbReference>
<evidence type="ECO:0000313" key="2">
    <source>
        <dbReference type="EMBL" id="SFW40654.1"/>
    </source>
</evidence>
<keyword evidence="1" id="KW-0812">Transmembrane</keyword>
<dbReference type="Proteomes" id="UP000183461">
    <property type="component" value="Unassembled WGS sequence"/>
</dbReference>